<feature type="compositionally biased region" description="Basic residues" evidence="1">
    <location>
        <begin position="60"/>
        <end position="70"/>
    </location>
</feature>
<protein>
    <submittedName>
        <fullName evidence="2">Uncharacterized protein</fullName>
    </submittedName>
</protein>
<sequence length="137" mass="15870">MAESLKLMKYFAGRGSVLQEYNTKTASCHAIHYYQPHQHQHPHPHSLSHQHQQQQQQQHQRYRQPQKHHNSNIINSSSSSSLNSSGGGVGGSHKQAKQQKQRFGYTGHHSRHYKYDAIEECCRPIFHEHYGSFADML</sequence>
<accession>A0AAD4PRB0</accession>
<reference evidence="2" key="1">
    <citation type="journal article" date="2021" name="Mol. Ecol. Resour.">
        <title>Phylogenomic analyses of the genus Drosophila reveals genomic signals of climate adaptation.</title>
        <authorList>
            <person name="Li F."/>
            <person name="Rane R.V."/>
            <person name="Luria V."/>
            <person name="Xiong Z."/>
            <person name="Chen J."/>
            <person name="Li Z."/>
            <person name="Catullo R.A."/>
            <person name="Griffin P.C."/>
            <person name="Schiffer M."/>
            <person name="Pearce S."/>
            <person name="Lee S.F."/>
            <person name="McElroy K."/>
            <person name="Stocker A."/>
            <person name="Shirriffs J."/>
            <person name="Cockerell F."/>
            <person name="Coppin C."/>
            <person name="Sgro C.M."/>
            <person name="Karger A."/>
            <person name="Cain J.W."/>
            <person name="Weber J.A."/>
            <person name="Santpere G."/>
            <person name="Kirschner M.W."/>
            <person name="Hoffmann A.A."/>
            <person name="Oakeshott J.G."/>
            <person name="Zhang G."/>
        </authorList>
    </citation>
    <scope>NUCLEOTIDE SEQUENCE</scope>
    <source>
        <strain evidence="2">BGI-SZ-2011g</strain>
    </source>
</reference>
<keyword evidence="3" id="KW-1185">Reference proteome</keyword>
<proteinExistence type="predicted"/>
<feature type="compositionally biased region" description="Low complexity" evidence="1">
    <location>
        <begin position="71"/>
        <end position="84"/>
    </location>
</feature>
<feature type="region of interest" description="Disordered" evidence="1">
    <location>
        <begin position="37"/>
        <end position="108"/>
    </location>
</feature>
<feature type="compositionally biased region" description="Basic residues" evidence="1">
    <location>
        <begin position="38"/>
        <end position="48"/>
    </location>
</feature>
<evidence type="ECO:0000313" key="2">
    <source>
        <dbReference type="EMBL" id="KAH8386879.1"/>
    </source>
</evidence>
<name>A0AAD4PRB0_9MUSC</name>
<organism evidence="2 3">
    <name type="scientific">Drosophila rubida</name>
    <dbReference type="NCBI Taxonomy" id="30044"/>
    <lineage>
        <taxon>Eukaryota</taxon>
        <taxon>Metazoa</taxon>
        <taxon>Ecdysozoa</taxon>
        <taxon>Arthropoda</taxon>
        <taxon>Hexapoda</taxon>
        <taxon>Insecta</taxon>
        <taxon>Pterygota</taxon>
        <taxon>Neoptera</taxon>
        <taxon>Endopterygota</taxon>
        <taxon>Diptera</taxon>
        <taxon>Brachycera</taxon>
        <taxon>Muscomorpha</taxon>
        <taxon>Ephydroidea</taxon>
        <taxon>Drosophilidae</taxon>
        <taxon>Drosophila</taxon>
    </lineage>
</organism>
<comment type="caution">
    <text evidence="2">The sequence shown here is derived from an EMBL/GenBank/DDBJ whole genome shotgun (WGS) entry which is preliminary data.</text>
</comment>
<evidence type="ECO:0000256" key="1">
    <source>
        <dbReference type="SAM" id="MobiDB-lite"/>
    </source>
</evidence>
<dbReference type="AlphaFoldDB" id="A0AAD4PRB0"/>
<gene>
    <name evidence="2" type="ORF">KR093_003257</name>
</gene>
<evidence type="ECO:0000313" key="3">
    <source>
        <dbReference type="Proteomes" id="UP001200034"/>
    </source>
</evidence>
<dbReference type="Proteomes" id="UP001200034">
    <property type="component" value="Unassembled WGS sequence"/>
</dbReference>
<dbReference type="EMBL" id="JAJJHW010000095">
    <property type="protein sequence ID" value="KAH8386879.1"/>
    <property type="molecule type" value="Genomic_DNA"/>
</dbReference>
<feature type="compositionally biased region" description="Low complexity" evidence="1">
    <location>
        <begin position="49"/>
        <end position="59"/>
    </location>
</feature>